<name>A0A5J4RT48_9ZZZZ</name>
<organism evidence="2">
    <name type="scientific">termite gut metagenome</name>
    <dbReference type="NCBI Taxonomy" id="433724"/>
    <lineage>
        <taxon>unclassified sequences</taxon>
        <taxon>metagenomes</taxon>
        <taxon>organismal metagenomes</taxon>
    </lineage>
</organism>
<feature type="domain" description="GP-PDE" evidence="1">
    <location>
        <begin position="28"/>
        <end position="256"/>
    </location>
</feature>
<dbReference type="SUPFAM" id="SSF51695">
    <property type="entry name" value="PLC-like phosphodiesterases"/>
    <property type="match status" value="1"/>
</dbReference>
<dbReference type="Gene3D" id="3.20.20.190">
    <property type="entry name" value="Phosphatidylinositol (PI) phosphodiesterase"/>
    <property type="match status" value="1"/>
</dbReference>
<dbReference type="GO" id="GO:0006629">
    <property type="term" value="P:lipid metabolic process"/>
    <property type="evidence" value="ECO:0007669"/>
    <property type="project" value="InterPro"/>
</dbReference>
<dbReference type="InterPro" id="IPR017946">
    <property type="entry name" value="PLC-like_Pdiesterase_TIM-brl"/>
</dbReference>
<dbReference type="PANTHER" id="PTHR46211">
    <property type="entry name" value="GLYCEROPHOSPHORYL DIESTER PHOSPHODIESTERASE"/>
    <property type="match status" value="1"/>
</dbReference>
<evidence type="ECO:0000259" key="1">
    <source>
        <dbReference type="PROSITE" id="PS51704"/>
    </source>
</evidence>
<sequence>MNTVIPISKNLGLFLLAMCCTINVYAQTRVIAHRGYWDKLGSAQNSISSLKNAIDIGVYGSELDVWMTQDGALVLNHDENYQGVIIQKATYADLSALRLVNGEPLPTLQQYIDVVKKQHQTKLIVEIKPHDTSESDIRAANAVVRVIDESGIADIVDYISFSEHICKELIILNPKHRVAYLSGDKSPEELKAAGYWGLDYAGEYLKKNPTWIKEAKELGLTTNVWTVNNVEDMQYFISHGIDFITTNNPQLLKGVLESK</sequence>
<proteinExistence type="predicted"/>
<dbReference type="GO" id="GO:0008081">
    <property type="term" value="F:phosphoric diester hydrolase activity"/>
    <property type="evidence" value="ECO:0007669"/>
    <property type="project" value="InterPro"/>
</dbReference>
<accession>A0A5J4RT48</accession>
<reference evidence="2" key="1">
    <citation type="submission" date="2019-03" db="EMBL/GenBank/DDBJ databases">
        <title>Single cell metagenomics reveals metabolic interactions within the superorganism composed of flagellate Streblomastix strix and complex community of Bacteroidetes bacteria on its surface.</title>
        <authorList>
            <person name="Treitli S.C."/>
            <person name="Kolisko M."/>
            <person name="Husnik F."/>
            <person name="Keeling P."/>
            <person name="Hampl V."/>
        </authorList>
    </citation>
    <scope>NUCLEOTIDE SEQUENCE</scope>
    <source>
        <strain evidence="2">STM</strain>
    </source>
</reference>
<dbReference type="PANTHER" id="PTHR46211:SF1">
    <property type="entry name" value="GLYCEROPHOSPHODIESTER PHOSPHODIESTERASE, CYTOPLASMIC"/>
    <property type="match status" value="1"/>
</dbReference>
<gene>
    <name evidence="2" type="ORF">EZS27_014747</name>
</gene>
<protein>
    <recommendedName>
        <fullName evidence="1">GP-PDE domain-containing protein</fullName>
    </recommendedName>
</protein>
<dbReference type="Pfam" id="PF03009">
    <property type="entry name" value="GDPD"/>
    <property type="match status" value="1"/>
</dbReference>
<dbReference type="InterPro" id="IPR030395">
    <property type="entry name" value="GP_PDE_dom"/>
</dbReference>
<evidence type="ECO:0000313" key="2">
    <source>
        <dbReference type="EMBL" id="KAA6337146.1"/>
    </source>
</evidence>
<dbReference type="PROSITE" id="PS51704">
    <property type="entry name" value="GP_PDE"/>
    <property type="match status" value="1"/>
</dbReference>
<dbReference type="EMBL" id="SNRY01000726">
    <property type="protein sequence ID" value="KAA6337146.1"/>
    <property type="molecule type" value="Genomic_DNA"/>
</dbReference>
<dbReference type="AlphaFoldDB" id="A0A5J4RT48"/>
<comment type="caution">
    <text evidence="2">The sequence shown here is derived from an EMBL/GenBank/DDBJ whole genome shotgun (WGS) entry which is preliminary data.</text>
</comment>